<accession>A0ACD5FNE4</accession>
<protein>
    <submittedName>
        <fullName evidence="1">Stressosome-associated protein Prli42</fullName>
    </submittedName>
</protein>
<dbReference type="Proteomes" id="UP001234913">
    <property type="component" value="Chromosome"/>
</dbReference>
<keyword evidence="2" id="KW-1185">Reference proteome</keyword>
<evidence type="ECO:0000313" key="2">
    <source>
        <dbReference type="Proteomes" id="UP001234913"/>
    </source>
</evidence>
<reference evidence="1" key="1">
    <citation type="submission" date="2024-09" db="EMBL/GenBank/DDBJ databases">
        <authorList>
            <person name="Gagne-Thivierge C."/>
        </authorList>
    </citation>
    <scope>NUCLEOTIDE SEQUENCE</scope>
    <source>
        <strain evidence="1">SC310</strain>
    </source>
</reference>
<proteinExistence type="predicted"/>
<name>A0ACD5FNE4_STAHY</name>
<dbReference type="EMBL" id="CP171742">
    <property type="protein sequence ID" value="XKR69291.1"/>
    <property type="molecule type" value="Genomic_DNA"/>
</dbReference>
<gene>
    <name evidence="1" type="primary">prli42</name>
    <name evidence="1" type="ORF">QUC96_000045</name>
</gene>
<organism evidence="1 2">
    <name type="scientific">Staphylococcus hyicus</name>
    <dbReference type="NCBI Taxonomy" id="1284"/>
    <lineage>
        <taxon>Bacteria</taxon>
        <taxon>Bacillati</taxon>
        <taxon>Bacillota</taxon>
        <taxon>Bacilli</taxon>
        <taxon>Bacillales</taxon>
        <taxon>Staphylococcaceae</taxon>
        <taxon>Staphylococcus</taxon>
    </lineage>
</organism>
<sequence>MLNEKVRKVLLIVMLVAIVISLILTGVAPILSM</sequence>
<evidence type="ECO:0000313" key="1">
    <source>
        <dbReference type="EMBL" id="XKR69291.1"/>
    </source>
</evidence>